<dbReference type="EMBL" id="CP141885">
    <property type="protein sequence ID" value="WRT67166.1"/>
    <property type="molecule type" value="Genomic_DNA"/>
</dbReference>
<evidence type="ECO:0000256" key="1">
    <source>
        <dbReference type="SAM" id="MobiDB-lite"/>
    </source>
</evidence>
<organism evidence="2 3">
    <name type="scientific">Kwoniella shivajii</name>
    <dbReference type="NCBI Taxonomy" id="564305"/>
    <lineage>
        <taxon>Eukaryota</taxon>
        <taxon>Fungi</taxon>
        <taxon>Dikarya</taxon>
        <taxon>Basidiomycota</taxon>
        <taxon>Agaricomycotina</taxon>
        <taxon>Tremellomycetes</taxon>
        <taxon>Tremellales</taxon>
        <taxon>Cryptococcaceae</taxon>
        <taxon>Kwoniella</taxon>
    </lineage>
</organism>
<feature type="region of interest" description="Disordered" evidence="1">
    <location>
        <begin position="30"/>
        <end position="75"/>
    </location>
</feature>
<dbReference type="GeneID" id="87956263"/>
<dbReference type="Proteomes" id="UP001329825">
    <property type="component" value="Chromosome 5"/>
</dbReference>
<evidence type="ECO:0000313" key="2">
    <source>
        <dbReference type="EMBL" id="WRT67166.1"/>
    </source>
</evidence>
<accession>A0ABZ1CZH1</accession>
<gene>
    <name evidence="2" type="ORF">IL334_004132</name>
</gene>
<name>A0ABZ1CZH1_9TREE</name>
<feature type="compositionally biased region" description="Basic and acidic residues" evidence="1">
    <location>
        <begin position="62"/>
        <end position="75"/>
    </location>
</feature>
<evidence type="ECO:0000313" key="3">
    <source>
        <dbReference type="Proteomes" id="UP001329825"/>
    </source>
</evidence>
<reference evidence="2 3" key="1">
    <citation type="submission" date="2024-01" db="EMBL/GenBank/DDBJ databases">
        <title>Comparative genomics of Cryptococcus and Kwoniella reveals pathogenesis evolution and contrasting modes of karyotype evolution via chromosome fusion or intercentromeric recombination.</title>
        <authorList>
            <person name="Coelho M.A."/>
            <person name="David-Palma M."/>
            <person name="Shea T."/>
            <person name="Bowers K."/>
            <person name="McGinley-Smith S."/>
            <person name="Mohammad A.W."/>
            <person name="Gnirke A."/>
            <person name="Yurkov A.M."/>
            <person name="Nowrousian M."/>
            <person name="Sun S."/>
            <person name="Cuomo C.A."/>
            <person name="Heitman J."/>
        </authorList>
    </citation>
    <scope>NUCLEOTIDE SEQUENCE [LARGE SCALE GENOMIC DNA]</scope>
    <source>
        <strain evidence="2">CBS 11374</strain>
    </source>
</reference>
<sequence length="75" mass="8099">MLEQQLRSGLQSELGQALSGLKNKERELARLGGGYDAARSHHTSHPARSRPTAQVAATAINHRSDAGSHKSRRGE</sequence>
<protein>
    <submittedName>
        <fullName evidence="2">Uncharacterized protein</fullName>
    </submittedName>
</protein>
<proteinExistence type="predicted"/>
<dbReference type="RefSeq" id="XP_062791906.1">
    <property type="nucleotide sequence ID" value="XM_062935855.1"/>
</dbReference>
<keyword evidence="3" id="KW-1185">Reference proteome</keyword>